<dbReference type="PIRSF" id="PIRSF004923">
    <property type="entry name" value="RseC"/>
    <property type="match status" value="1"/>
</dbReference>
<dbReference type="AlphaFoldDB" id="A0A4R1MX77"/>
<feature type="transmembrane region" description="Helical" evidence="1">
    <location>
        <begin position="65"/>
        <end position="89"/>
    </location>
</feature>
<evidence type="ECO:0000313" key="2">
    <source>
        <dbReference type="EMBL" id="TCK97806.1"/>
    </source>
</evidence>
<dbReference type="OrthoDB" id="307768at2"/>
<name>A0A4R1MX77_9FIRM</name>
<gene>
    <name evidence="2" type="ORF">EDC19_0208</name>
</gene>
<organism evidence="2 3">
    <name type="scientific">Natranaerovirga hydrolytica</name>
    <dbReference type="NCBI Taxonomy" id="680378"/>
    <lineage>
        <taxon>Bacteria</taxon>
        <taxon>Bacillati</taxon>
        <taxon>Bacillota</taxon>
        <taxon>Clostridia</taxon>
        <taxon>Lachnospirales</taxon>
        <taxon>Natranaerovirgaceae</taxon>
        <taxon>Natranaerovirga</taxon>
    </lineage>
</organism>
<evidence type="ECO:0000313" key="3">
    <source>
        <dbReference type="Proteomes" id="UP000294545"/>
    </source>
</evidence>
<dbReference type="PANTHER" id="PTHR35867">
    <property type="entry name" value="PROTEIN RSEC"/>
    <property type="match status" value="1"/>
</dbReference>
<keyword evidence="1" id="KW-0812">Transmembrane</keyword>
<keyword evidence="3" id="KW-1185">Reference proteome</keyword>
<dbReference type="InterPro" id="IPR007359">
    <property type="entry name" value="SigmaE_reg_RseC_MucC"/>
</dbReference>
<dbReference type="RefSeq" id="WP_132279199.1">
    <property type="nucleotide sequence ID" value="NZ_SMGQ01000011.1"/>
</dbReference>
<dbReference type="Proteomes" id="UP000294545">
    <property type="component" value="Unassembled WGS sequence"/>
</dbReference>
<reference evidence="2 3" key="1">
    <citation type="submission" date="2019-03" db="EMBL/GenBank/DDBJ databases">
        <title>Genomic Encyclopedia of Type Strains, Phase IV (KMG-IV): sequencing the most valuable type-strain genomes for metagenomic binning, comparative biology and taxonomic classification.</title>
        <authorList>
            <person name="Goeker M."/>
        </authorList>
    </citation>
    <scope>NUCLEOTIDE SEQUENCE [LARGE SCALE GENOMIC DNA]</scope>
    <source>
        <strain evidence="2 3">DSM 24176</strain>
    </source>
</reference>
<feature type="transmembrane region" description="Helical" evidence="1">
    <location>
        <begin position="101"/>
        <end position="118"/>
    </location>
</feature>
<dbReference type="Pfam" id="PF04246">
    <property type="entry name" value="RseC_MucC"/>
    <property type="match status" value="1"/>
</dbReference>
<dbReference type="EMBL" id="SMGQ01000011">
    <property type="protein sequence ID" value="TCK97806.1"/>
    <property type="molecule type" value="Genomic_DNA"/>
</dbReference>
<sequence>MLETGIVIEEKGSNIVVQMKRQEACAKCRACSLGSEEKNLYLEAENKCDAVVGDEVSVSLEQTKFLSAVLIMYTIPLIAMLGGIGAGYYLGDLLEIGPLELFSVVVGFIILALAYLIIRKNEDKFQQKQYRPQVVNVVKKRI</sequence>
<dbReference type="InterPro" id="IPR026268">
    <property type="entry name" value="RseC"/>
</dbReference>
<keyword evidence="1" id="KW-1133">Transmembrane helix</keyword>
<keyword evidence="1" id="KW-0472">Membrane</keyword>
<comment type="caution">
    <text evidence="2">The sequence shown here is derived from an EMBL/GenBank/DDBJ whole genome shotgun (WGS) entry which is preliminary data.</text>
</comment>
<protein>
    <submittedName>
        <fullName evidence="2">RseC/MucC-like positive regulator of sigma(E)</fullName>
    </submittedName>
</protein>
<accession>A0A4R1MX77</accession>
<evidence type="ECO:0000256" key="1">
    <source>
        <dbReference type="SAM" id="Phobius"/>
    </source>
</evidence>
<dbReference type="PANTHER" id="PTHR35867:SF1">
    <property type="entry name" value="PROTEIN RSEC"/>
    <property type="match status" value="1"/>
</dbReference>
<proteinExistence type="predicted"/>